<sequence length="297" mass="33415">MLDDMVKQTIFITGADGFLGHHLVQQLTNTYNIIGLVRSPEKLKRLKVGQITLYSTSEPLENVFEEHQPIGIVHTATKYGRTGESVPRLLDVNVDLPAHLLELSQKYKTQIFINIGSFITQGKGYNYLQDYALSKKQCSQWLELIANKTDSCKVVDFNLYHPYGPGDADSKFVSQMVKAIKEKNLFIDLTPGEQKRDFIYVGDVAAAIAVTLKRFVDLEHVYTQTDLGTGSSYSLRDFLETLKLVAGNTETELKFGALPYRENEIMEAKATPSVLNSWGWKPSYTMNQGLAETIAKY</sequence>
<dbReference type="Gene3D" id="3.40.50.720">
    <property type="entry name" value="NAD(P)-binding Rossmann-like Domain"/>
    <property type="match status" value="1"/>
</dbReference>
<evidence type="ECO:0000259" key="2">
    <source>
        <dbReference type="Pfam" id="PF01370"/>
    </source>
</evidence>
<evidence type="ECO:0000313" key="3">
    <source>
        <dbReference type="EMBL" id="CDF80009.1"/>
    </source>
</evidence>
<evidence type="ECO:0000313" key="4">
    <source>
        <dbReference type="Proteomes" id="UP000016160"/>
    </source>
</evidence>
<dbReference type="RefSeq" id="WP_038530689.1">
    <property type="nucleotide sequence ID" value="NZ_HG315671.1"/>
</dbReference>
<name>T2KPT8_FORAG</name>
<evidence type="ECO:0000256" key="1">
    <source>
        <dbReference type="ARBA" id="ARBA00007637"/>
    </source>
</evidence>
<dbReference type="PATRIC" id="fig|1347342.6.peg.2307"/>
<dbReference type="InterPro" id="IPR036291">
    <property type="entry name" value="NAD(P)-bd_dom_sf"/>
</dbReference>
<dbReference type="AlphaFoldDB" id="T2KPT8"/>
<keyword evidence="4" id="KW-1185">Reference proteome</keyword>
<dbReference type="OrthoDB" id="9803010at2"/>
<feature type="domain" description="NAD-dependent epimerase/dehydratase" evidence="2">
    <location>
        <begin position="10"/>
        <end position="217"/>
    </location>
</feature>
<dbReference type="InterPro" id="IPR001509">
    <property type="entry name" value="Epimerase_deHydtase"/>
</dbReference>
<dbReference type="Pfam" id="PF01370">
    <property type="entry name" value="Epimerase"/>
    <property type="match status" value="1"/>
</dbReference>
<organism evidence="3 4">
    <name type="scientific">Formosa agariphila (strain DSM 15362 / KCTC 12365 / LMG 23005 / KMM 3901 / M-2Alg 35-1)</name>
    <dbReference type="NCBI Taxonomy" id="1347342"/>
    <lineage>
        <taxon>Bacteria</taxon>
        <taxon>Pseudomonadati</taxon>
        <taxon>Bacteroidota</taxon>
        <taxon>Flavobacteriia</taxon>
        <taxon>Flavobacteriales</taxon>
        <taxon>Flavobacteriaceae</taxon>
        <taxon>Formosa</taxon>
    </lineage>
</organism>
<proteinExistence type="inferred from homology"/>
<dbReference type="PANTHER" id="PTHR43000">
    <property type="entry name" value="DTDP-D-GLUCOSE 4,6-DEHYDRATASE-RELATED"/>
    <property type="match status" value="1"/>
</dbReference>
<dbReference type="EMBL" id="HG315671">
    <property type="protein sequence ID" value="CDF80009.1"/>
    <property type="molecule type" value="Genomic_DNA"/>
</dbReference>
<dbReference type="SUPFAM" id="SSF51735">
    <property type="entry name" value="NAD(P)-binding Rossmann-fold domains"/>
    <property type="match status" value="1"/>
</dbReference>
<reference evidence="3 4" key="1">
    <citation type="journal article" date="2013" name="Appl. Environ. Microbiol.">
        <title>The genome of the alga-associated marine flavobacterium Formosa agariphila KMM 3901T reveals a broad potential for degradation of algal polysaccharides.</title>
        <authorList>
            <person name="Mann A.J."/>
            <person name="Hahnke R.L."/>
            <person name="Huang S."/>
            <person name="Werner J."/>
            <person name="Xing P."/>
            <person name="Barbeyron T."/>
            <person name="Huettel B."/>
            <person name="Stueber K."/>
            <person name="Reinhardt R."/>
            <person name="Harder J."/>
            <person name="Gloeckner F.O."/>
            <person name="Amann R.I."/>
            <person name="Teeling H."/>
        </authorList>
    </citation>
    <scope>NUCLEOTIDE SEQUENCE [LARGE SCALE GENOMIC DNA]</scope>
    <source>
        <strain evidence="4">DSM 15362 / KCTC 12365 / LMG 23005 / KMM 3901</strain>
    </source>
</reference>
<protein>
    <submittedName>
        <fullName evidence="3">CDP-paratose synthase</fullName>
    </submittedName>
</protein>
<dbReference type="STRING" id="1347342.BN863_22970"/>
<dbReference type="eggNOG" id="COG0451">
    <property type="taxonomic scope" value="Bacteria"/>
</dbReference>
<comment type="similarity">
    <text evidence="1">Belongs to the NAD(P)-dependent epimerase/dehydratase family.</text>
</comment>
<dbReference type="Proteomes" id="UP000016160">
    <property type="component" value="Chromosome"/>
</dbReference>
<gene>
    <name evidence="3" type="ORF">BN863_22970</name>
</gene>
<accession>T2KPT8</accession>
<dbReference type="HOGENOM" id="CLU_007383_1_7_10"/>